<keyword evidence="4" id="KW-0804">Transcription</keyword>
<dbReference type="InterPro" id="IPR033896">
    <property type="entry name" value="MEF2-like_N"/>
</dbReference>
<evidence type="ECO:0000256" key="3">
    <source>
        <dbReference type="ARBA" id="ARBA00023125"/>
    </source>
</evidence>
<evidence type="ECO:0000256" key="2">
    <source>
        <dbReference type="ARBA" id="ARBA00023015"/>
    </source>
</evidence>
<dbReference type="SMART" id="SM00432">
    <property type="entry name" value="MADS"/>
    <property type="match status" value="1"/>
</dbReference>
<evidence type="ECO:0000313" key="9">
    <source>
        <dbReference type="EMBL" id="CAA61484.1"/>
    </source>
</evidence>
<dbReference type="SUPFAM" id="SSF55455">
    <property type="entry name" value="SRF-like"/>
    <property type="match status" value="1"/>
</dbReference>
<dbReference type="GO" id="GO:0046983">
    <property type="term" value="F:protein dimerization activity"/>
    <property type="evidence" value="ECO:0007669"/>
    <property type="project" value="InterPro"/>
</dbReference>
<dbReference type="PROSITE" id="PS00350">
    <property type="entry name" value="MADS_BOX_1"/>
    <property type="match status" value="1"/>
</dbReference>
<proteinExistence type="evidence at transcript level"/>
<reference evidence="8" key="2">
    <citation type="submission" date="1995-06" db="EMBL/GenBank/DDBJ databases">
        <title>Male and female flowers from the dioecious plant Rumex acetosa show different patterns of MADS box gene expression.</title>
        <authorList>
            <person name="Ainsworth C."/>
            <person name="Thangavelu M."/>
            <person name="Crossley S."/>
            <person name="Buchanan-Wollaston V."/>
            <person name="Parker J."/>
        </authorList>
    </citation>
    <scope>NUCLEOTIDE SEQUENCE</scope>
</reference>
<dbReference type="Gene3D" id="3.40.1810.10">
    <property type="entry name" value="Transcription factor, MADS-box"/>
    <property type="match status" value="1"/>
</dbReference>
<dbReference type="PANTHER" id="PTHR48019">
    <property type="entry name" value="SERUM RESPONSE FACTOR HOMOLOG"/>
    <property type="match status" value="1"/>
</dbReference>
<dbReference type="InterPro" id="IPR036879">
    <property type="entry name" value="TF_MADSbox_sf"/>
</dbReference>
<evidence type="ECO:0000313" key="8">
    <source>
        <dbReference type="EMBL" id="AAA80304.1"/>
    </source>
</evidence>
<dbReference type="GO" id="GO:0045944">
    <property type="term" value="P:positive regulation of transcription by RNA polymerase II"/>
    <property type="evidence" value="ECO:0007669"/>
    <property type="project" value="InterPro"/>
</dbReference>
<name>Q42500_RUMAC</name>
<evidence type="ECO:0000256" key="4">
    <source>
        <dbReference type="ARBA" id="ARBA00023163"/>
    </source>
</evidence>
<dbReference type="CDD" id="cd00265">
    <property type="entry name" value="MADS_MEF2_like"/>
    <property type="match status" value="1"/>
</dbReference>
<accession>Q42500</accession>
<reference evidence="9" key="1">
    <citation type="journal article" date="1995" name="Plant Cell">
        <title>Male and female flowers of the dioecious plant sorrel show different patterns of MADS box gene expression.</title>
        <authorList>
            <person name="Ainsworth C."/>
            <person name="Crossley S."/>
            <person name="Buchanan-Wollaston V."/>
            <person name="Thangavelu M."/>
            <person name="Parker J."/>
        </authorList>
    </citation>
    <scope>NUCLEOTIDE SEQUENCE</scope>
</reference>
<dbReference type="InterPro" id="IPR002487">
    <property type="entry name" value="TF_Kbox"/>
</dbReference>
<dbReference type="Pfam" id="PF00319">
    <property type="entry name" value="SRF-TF"/>
    <property type="match status" value="1"/>
</dbReference>
<feature type="domain" description="MADS-box" evidence="6">
    <location>
        <begin position="1"/>
        <end position="61"/>
    </location>
</feature>
<keyword evidence="5" id="KW-0539">Nucleus</keyword>
<evidence type="ECO:0000256" key="5">
    <source>
        <dbReference type="ARBA" id="ARBA00023242"/>
    </source>
</evidence>
<organism evidence="9">
    <name type="scientific">Rumex acetosa</name>
    <name type="common">Garden sorrel</name>
    <name type="synonym">Sour dock</name>
    <dbReference type="NCBI Taxonomy" id="41241"/>
    <lineage>
        <taxon>Eukaryota</taxon>
        <taxon>Viridiplantae</taxon>
        <taxon>Streptophyta</taxon>
        <taxon>Embryophyta</taxon>
        <taxon>Tracheophyta</taxon>
        <taxon>Spermatophyta</taxon>
        <taxon>Magnoliopsida</taxon>
        <taxon>eudicotyledons</taxon>
        <taxon>Gunneridae</taxon>
        <taxon>Pentapetalae</taxon>
        <taxon>Caryophyllales</taxon>
        <taxon>Polygonaceae</taxon>
        <taxon>Polygonoideae</taxon>
        <taxon>Rumiceae</taxon>
        <taxon>Rumex</taxon>
        <taxon>Rumex subgen. Acetosa</taxon>
    </lineage>
</organism>
<dbReference type="PROSITE" id="PS51297">
    <property type="entry name" value="K_BOX"/>
    <property type="match status" value="1"/>
</dbReference>
<feature type="domain" description="K-box" evidence="7">
    <location>
        <begin position="84"/>
        <end position="174"/>
    </location>
</feature>
<evidence type="ECO:0000256" key="1">
    <source>
        <dbReference type="ARBA" id="ARBA00004123"/>
    </source>
</evidence>
<dbReference type="AlphaFoldDB" id="Q42500"/>
<dbReference type="PROSITE" id="PS50066">
    <property type="entry name" value="MADS_BOX_2"/>
    <property type="match status" value="1"/>
</dbReference>
<dbReference type="GO" id="GO:0000977">
    <property type="term" value="F:RNA polymerase II transcription regulatory region sequence-specific DNA binding"/>
    <property type="evidence" value="ECO:0007669"/>
    <property type="project" value="InterPro"/>
</dbReference>
<dbReference type="GO" id="GO:0005634">
    <property type="term" value="C:nucleus"/>
    <property type="evidence" value="ECO:0007669"/>
    <property type="project" value="UniProtKB-SubCell"/>
</dbReference>
<sequence>MARGKIQIKRIENDTNRQVTYSKRRSGLFKKAKELTILCDAKVSIIMISNTNKLHEFISPNITTKQVYDAYQTTFSPDLWTSHYAKMEQELRNLNEVNRQIRKEIRRRMGCCLEDMSYQELVFLQQDMENAVTNLSERKYKVLSNQIETGKKKLRNVQGIRQNLMQAYDALREDPHCGLVYNGGEYDHVMRSHLVGLHFPREAHIPSAGGSCLTTYTYLE</sequence>
<keyword evidence="3" id="KW-0238">DNA-binding</keyword>
<gene>
    <name evidence="8" type="primary">RaD1</name>
</gene>
<comment type="subcellular location">
    <subcellularLocation>
        <location evidence="1">Nucleus</location>
    </subcellularLocation>
</comment>
<dbReference type="EMBL" id="X89113">
    <property type="protein sequence ID" value="CAA61484.1"/>
    <property type="molecule type" value="mRNA"/>
</dbReference>
<evidence type="ECO:0000259" key="6">
    <source>
        <dbReference type="PROSITE" id="PS50066"/>
    </source>
</evidence>
<dbReference type="GO" id="GO:0003700">
    <property type="term" value="F:DNA-binding transcription factor activity"/>
    <property type="evidence" value="ECO:0007669"/>
    <property type="project" value="InterPro"/>
</dbReference>
<dbReference type="Pfam" id="PF01486">
    <property type="entry name" value="K-box"/>
    <property type="match status" value="1"/>
</dbReference>
<dbReference type="InterPro" id="IPR002100">
    <property type="entry name" value="TF_MADSbox"/>
</dbReference>
<dbReference type="EMBL" id="U28482">
    <property type="protein sequence ID" value="AAA80304.1"/>
    <property type="molecule type" value="mRNA"/>
</dbReference>
<keyword evidence="2" id="KW-0805">Transcription regulation</keyword>
<evidence type="ECO:0000259" key="7">
    <source>
        <dbReference type="PROSITE" id="PS51297"/>
    </source>
</evidence>
<dbReference type="PRINTS" id="PR00404">
    <property type="entry name" value="MADSDOMAIN"/>
</dbReference>
<protein>
    <submittedName>
        <fullName evidence="9">MADS box regulatory protein</fullName>
    </submittedName>
</protein>
<dbReference type="InterPro" id="IPR050142">
    <property type="entry name" value="MADS-box/MEF2_TF"/>
</dbReference>